<evidence type="ECO:0000256" key="5">
    <source>
        <dbReference type="ARBA" id="ARBA00023136"/>
    </source>
</evidence>
<dbReference type="PROSITE" id="PS50022">
    <property type="entry name" value="FA58C_3"/>
    <property type="match status" value="1"/>
</dbReference>
<dbReference type="Pfam" id="PF00754">
    <property type="entry name" value="F5_F8_type_C"/>
    <property type="match status" value="1"/>
</dbReference>
<keyword evidence="10" id="KW-1185">Reference proteome</keyword>
<dbReference type="SUPFAM" id="SSF49265">
    <property type="entry name" value="Fibronectin type III"/>
    <property type="match status" value="4"/>
</dbReference>
<dbReference type="Gene3D" id="2.60.120.260">
    <property type="entry name" value="Galactose-binding domain-like"/>
    <property type="match status" value="1"/>
</dbReference>
<dbReference type="InterPro" id="IPR050713">
    <property type="entry name" value="RTP_Phos/Ushers"/>
</dbReference>
<keyword evidence="4" id="KW-1133">Transmembrane helix</keyword>
<feature type="domain" description="Fibronectin type-III" evidence="8">
    <location>
        <begin position="547"/>
        <end position="638"/>
    </location>
</feature>
<sequence length="956" mass="105709">LLAGCTTASSFLGMTNRKIRDTDITASSELNSNSSASNARLNNTKSWVADKNDTQPWIQVNLGKIMNITAISTQGFPGSGFVSSFYFSYNTSEMEWLNYTNHGGLVKVFQGNTNDNGTKRVLVNPLVTAQYIRLHPTNCSGHCALRMEFYGCKSGLPGQPLSLKQISISSSMINITWDPPIDIGDGIKGYTVKWQEVNGTSGSMQKVVPPLSFNSASLTVTPYTWYDIQVQAYNDEGIGPWSEPLRVQSSESVPSAAPANFILSSSSPLSLTASWDAIPGKQQQGKLLGYQVFYTKEGSGNEQNGAVGPDQLSYTITDLEFASYSVRVAGFTAVGIGNSTVVQTKTPNEGAPSPVRNLELNVLSSKSILVKWERPLKMNGNLRHYAVTYGTERSNLNERRNSPTALSYELLDLEEFTVYYVQVFAETSVSGELSDIVNAKTWEDAPSAPPVINKAETTAEDAHTIRVTWDEIVKKDQNGVILGYIVAYNVKGQPTQLSHNTTETSRVIEGLKPYTSYCIRVQGYTKIGPSAWSNCTTVMTLQSGPSRPQGVFVAASSSTTIHVEWREPAEPNGVIQNYLIEYGTSSNKKPTEKEVTARTFQYTLTGLEKFTTYYIKVRGKTSKKGNASEVLNATTFEDRPGPPGKFVGRVLSDSEIFITWEEPVNANGIIRSYHIRAYETKTWREVYNKNVTKGPKKEESLQVSELRPYTNFNFTIQARTIELGEIAYFTAKTQEGVPDKPVNVRAKLEEDDINVFWEEPVNPNGIITKYNVSGNYVYMSFYLFFLLHDLCVCDVHHFSLAAPSPPPLPQFAEGSIKPTEMTIFLTKSSDSNGRVVAHEVVVEKVATVSKRSTSSLPDNILGYKEAMANGDQYYLAARFERDKGQVPRKFVLGDGETYGGYNNAPLEPMTEYKVYVRAATEVNGVRNKIRIICGATDWATSCKEGLATLFNEFSPR</sequence>
<dbReference type="SUPFAM" id="SSF49785">
    <property type="entry name" value="Galactose-binding domain-like"/>
    <property type="match status" value="1"/>
</dbReference>
<dbReference type="EMBL" id="CALNXI010003151">
    <property type="protein sequence ID" value="CAH3192341.1"/>
    <property type="molecule type" value="Genomic_DNA"/>
</dbReference>
<dbReference type="InterPro" id="IPR036116">
    <property type="entry name" value="FN3_sf"/>
</dbReference>
<organism evidence="9 10">
    <name type="scientific">Porites evermanni</name>
    <dbReference type="NCBI Taxonomy" id="104178"/>
    <lineage>
        <taxon>Eukaryota</taxon>
        <taxon>Metazoa</taxon>
        <taxon>Cnidaria</taxon>
        <taxon>Anthozoa</taxon>
        <taxon>Hexacorallia</taxon>
        <taxon>Scleractinia</taxon>
        <taxon>Fungiina</taxon>
        <taxon>Poritidae</taxon>
        <taxon>Porites</taxon>
    </lineage>
</organism>
<dbReference type="Pfam" id="PF23144">
    <property type="entry name" value="Fn3_PTPRU"/>
    <property type="match status" value="1"/>
</dbReference>
<feature type="domain" description="Fibronectin type-III" evidence="8">
    <location>
        <begin position="354"/>
        <end position="444"/>
    </location>
</feature>
<dbReference type="InterPro" id="IPR057598">
    <property type="entry name" value="Fn3_PTPRU"/>
</dbReference>
<dbReference type="CDD" id="cd00063">
    <property type="entry name" value="FN3"/>
    <property type="match status" value="6"/>
</dbReference>
<evidence type="ECO:0000259" key="7">
    <source>
        <dbReference type="PROSITE" id="PS50022"/>
    </source>
</evidence>
<comment type="caution">
    <text evidence="9">The sequence shown here is derived from an EMBL/GenBank/DDBJ whole genome shotgun (WGS) entry which is preliminary data.</text>
</comment>
<evidence type="ECO:0000259" key="8">
    <source>
        <dbReference type="PROSITE" id="PS50853"/>
    </source>
</evidence>
<evidence type="ECO:0000256" key="3">
    <source>
        <dbReference type="ARBA" id="ARBA00022729"/>
    </source>
</evidence>
<dbReference type="InterPro" id="IPR008979">
    <property type="entry name" value="Galactose-bd-like_sf"/>
</dbReference>
<feature type="domain" description="Fibronectin type-III" evidence="8">
    <location>
        <begin position="257"/>
        <end position="350"/>
    </location>
</feature>
<evidence type="ECO:0000256" key="6">
    <source>
        <dbReference type="ARBA" id="ARBA00023180"/>
    </source>
</evidence>
<dbReference type="PROSITE" id="PS50853">
    <property type="entry name" value="FN3"/>
    <property type="match status" value="6"/>
</dbReference>
<dbReference type="PANTHER" id="PTHR46957">
    <property type="entry name" value="CYTOKINE RECEPTOR"/>
    <property type="match status" value="1"/>
</dbReference>
<dbReference type="CDD" id="cd00057">
    <property type="entry name" value="FA58C"/>
    <property type="match status" value="1"/>
</dbReference>
<feature type="domain" description="Fibronectin type-III" evidence="8">
    <location>
        <begin position="449"/>
        <end position="543"/>
    </location>
</feature>
<dbReference type="SMART" id="SM00231">
    <property type="entry name" value="FA58C"/>
    <property type="match status" value="1"/>
</dbReference>
<dbReference type="PROSITE" id="PS01285">
    <property type="entry name" value="FA58C_1"/>
    <property type="match status" value="1"/>
</dbReference>
<dbReference type="InterPro" id="IPR000421">
    <property type="entry name" value="FA58C"/>
</dbReference>
<dbReference type="SMART" id="SM00060">
    <property type="entry name" value="FN3"/>
    <property type="match status" value="7"/>
</dbReference>
<feature type="non-terminal residue" evidence="9">
    <location>
        <position position="956"/>
    </location>
</feature>
<keyword evidence="6" id="KW-0325">Glycoprotein</keyword>
<feature type="domain" description="Fibronectin type-III" evidence="8">
    <location>
        <begin position="157"/>
        <end position="252"/>
    </location>
</feature>
<feature type="non-terminal residue" evidence="9">
    <location>
        <position position="1"/>
    </location>
</feature>
<keyword evidence="5" id="KW-0472">Membrane</keyword>
<dbReference type="InterPro" id="IPR003961">
    <property type="entry name" value="FN3_dom"/>
</dbReference>
<dbReference type="PANTHER" id="PTHR46957:SF3">
    <property type="entry name" value="CYTOKINE RECEPTOR"/>
    <property type="match status" value="1"/>
</dbReference>
<protein>
    <submittedName>
        <fullName evidence="9">Uncharacterized protein</fullName>
    </submittedName>
</protein>
<feature type="domain" description="F5/8 type C" evidence="7">
    <location>
        <begin position="5"/>
        <end position="152"/>
    </location>
</feature>
<dbReference type="Pfam" id="PF00041">
    <property type="entry name" value="fn3"/>
    <property type="match status" value="6"/>
</dbReference>
<evidence type="ECO:0000256" key="2">
    <source>
        <dbReference type="ARBA" id="ARBA00022692"/>
    </source>
</evidence>
<keyword evidence="2" id="KW-0812">Transmembrane</keyword>
<evidence type="ECO:0000256" key="1">
    <source>
        <dbReference type="ARBA" id="ARBA00004479"/>
    </source>
</evidence>
<evidence type="ECO:0000256" key="4">
    <source>
        <dbReference type="ARBA" id="ARBA00022989"/>
    </source>
</evidence>
<name>A0ABN8SL15_9CNID</name>
<comment type="subcellular location">
    <subcellularLocation>
        <location evidence="1">Membrane</location>
        <topology evidence="1">Single-pass type I membrane protein</topology>
    </subcellularLocation>
</comment>
<accession>A0ABN8SL15</accession>
<dbReference type="Proteomes" id="UP001159427">
    <property type="component" value="Unassembled WGS sequence"/>
</dbReference>
<dbReference type="InterPro" id="IPR013783">
    <property type="entry name" value="Ig-like_fold"/>
</dbReference>
<evidence type="ECO:0000313" key="10">
    <source>
        <dbReference type="Proteomes" id="UP001159427"/>
    </source>
</evidence>
<reference evidence="9 10" key="1">
    <citation type="submission" date="2022-05" db="EMBL/GenBank/DDBJ databases">
        <authorList>
            <consortium name="Genoscope - CEA"/>
            <person name="William W."/>
        </authorList>
    </citation>
    <scope>NUCLEOTIDE SEQUENCE [LARGE SCALE GENOMIC DNA]</scope>
</reference>
<proteinExistence type="predicted"/>
<dbReference type="Gene3D" id="2.60.40.10">
    <property type="entry name" value="Immunoglobulins"/>
    <property type="match status" value="7"/>
</dbReference>
<keyword evidence="3" id="KW-0732">Signal</keyword>
<gene>
    <name evidence="9" type="ORF">PEVE_00023727</name>
</gene>
<feature type="domain" description="Fibronectin type-III" evidence="8">
    <location>
        <begin position="642"/>
        <end position="736"/>
    </location>
</feature>
<evidence type="ECO:0000313" key="9">
    <source>
        <dbReference type="EMBL" id="CAH3192341.1"/>
    </source>
</evidence>